<dbReference type="Pfam" id="PF00240">
    <property type="entry name" value="ubiquitin"/>
    <property type="match status" value="1"/>
</dbReference>
<dbReference type="InterPro" id="IPR032752">
    <property type="entry name" value="DC-UbP/UBTD2_N"/>
</dbReference>
<feature type="domain" description="Ubiquitin-like" evidence="2">
    <location>
        <begin position="184"/>
        <end position="259"/>
    </location>
</feature>
<comment type="caution">
    <text evidence="3">The sequence shown here is derived from an EMBL/GenBank/DDBJ whole genome shotgun (WGS) entry which is preliminary data.</text>
</comment>
<evidence type="ECO:0000259" key="2">
    <source>
        <dbReference type="PROSITE" id="PS50053"/>
    </source>
</evidence>
<dbReference type="InterPro" id="IPR029071">
    <property type="entry name" value="Ubiquitin-like_domsf"/>
</dbReference>
<evidence type="ECO:0000313" key="3">
    <source>
        <dbReference type="EMBL" id="ORX88316.1"/>
    </source>
</evidence>
<dbReference type="InParanoid" id="A0A1Y1XS38"/>
<organism evidence="3 4">
    <name type="scientific">Basidiobolus meristosporus CBS 931.73</name>
    <dbReference type="NCBI Taxonomy" id="1314790"/>
    <lineage>
        <taxon>Eukaryota</taxon>
        <taxon>Fungi</taxon>
        <taxon>Fungi incertae sedis</taxon>
        <taxon>Zoopagomycota</taxon>
        <taxon>Entomophthoromycotina</taxon>
        <taxon>Basidiobolomycetes</taxon>
        <taxon>Basidiobolales</taxon>
        <taxon>Basidiobolaceae</taxon>
        <taxon>Basidiobolus</taxon>
    </lineage>
</organism>
<dbReference type="Pfam" id="PF16455">
    <property type="entry name" value="UBD"/>
    <property type="match status" value="1"/>
</dbReference>
<dbReference type="FunCoup" id="A0A1Y1XS38">
    <property type="interactions" value="112"/>
</dbReference>
<keyword evidence="4" id="KW-1185">Reference proteome</keyword>
<dbReference type="Gene3D" id="1.20.225.20">
    <property type="entry name" value="Ub domain-containing protein, DC-UbP/UBTD2, N-terminal domain"/>
    <property type="match status" value="1"/>
</dbReference>
<dbReference type="SUPFAM" id="SSF54236">
    <property type="entry name" value="Ubiquitin-like"/>
    <property type="match status" value="1"/>
</dbReference>
<dbReference type="InterPro" id="IPR038169">
    <property type="entry name" value="DC-UbP/UBTD2_N_sf"/>
</dbReference>
<dbReference type="Gene3D" id="3.10.20.90">
    <property type="entry name" value="Phosphatidylinositol 3-kinase Catalytic Subunit, Chain A, domain 1"/>
    <property type="match status" value="1"/>
</dbReference>
<evidence type="ECO:0000256" key="1">
    <source>
        <dbReference type="SAM" id="MobiDB-lite"/>
    </source>
</evidence>
<protein>
    <recommendedName>
        <fullName evidence="2">Ubiquitin-like domain-containing protein</fullName>
    </recommendedName>
</protein>
<reference evidence="3 4" key="1">
    <citation type="submission" date="2016-07" db="EMBL/GenBank/DDBJ databases">
        <title>Pervasive Adenine N6-methylation of Active Genes in Fungi.</title>
        <authorList>
            <consortium name="DOE Joint Genome Institute"/>
            <person name="Mondo S.J."/>
            <person name="Dannebaum R.O."/>
            <person name="Kuo R.C."/>
            <person name="Labutti K."/>
            <person name="Haridas S."/>
            <person name="Kuo A."/>
            <person name="Salamov A."/>
            <person name="Ahrendt S.R."/>
            <person name="Lipzen A."/>
            <person name="Sullivan W."/>
            <person name="Andreopoulos W.B."/>
            <person name="Clum A."/>
            <person name="Lindquist E."/>
            <person name="Daum C."/>
            <person name="Ramamoorthy G.K."/>
            <person name="Gryganskyi A."/>
            <person name="Culley D."/>
            <person name="Magnuson J.K."/>
            <person name="James T.Y."/>
            <person name="O'Malley M.A."/>
            <person name="Stajich J.E."/>
            <person name="Spatafora J.W."/>
            <person name="Visel A."/>
            <person name="Grigoriev I.V."/>
        </authorList>
    </citation>
    <scope>NUCLEOTIDE SEQUENCE [LARGE SCALE GENOMIC DNA]</scope>
    <source>
        <strain evidence="3 4">CBS 931.73</strain>
    </source>
</reference>
<dbReference type="Proteomes" id="UP000193498">
    <property type="component" value="Unassembled WGS sequence"/>
</dbReference>
<name>A0A1Y1XS38_9FUNG</name>
<dbReference type="OrthoDB" id="1640476at2759"/>
<sequence length="259" mass="28910">MGCCSSQLDENETNHDPENYLPTEGNKPLRKKSLTWTSDTPLTLEQLKAKRDEFWETAPTYEVGRREIWQRLRTVCETTDLSQAQSIVDSLRLSVPTGHLSDGCYDELGNRYIIPIYCFAEPANLIRPTPGSSPNHPSAEYELNHKSNPGQIPTITITEHAESEPYGYPMYMPQTSTSTSDEGEELVVRLSTGKDIRIKVSPLDNMEVVKSKVCGVENVDPSRVNARFFYMGKMLNNSTTIQEINVPAGGVIQALVALV</sequence>
<feature type="region of interest" description="Disordered" evidence="1">
    <location>
        <begin position="1"/>
        <end position="27"/>
    </location>
</feature>
<dbReference type="SMART" id="SM00213">
    <property type="entry name" value="UBQ"/>
    <property type="match status" value="1"/>
</dbReference>
<proteinExistence type="predicted"/>
<dbReference type="EMBL" id="MCFE01000537">
    <property type="protein sequence ID" value="ORX88316.1"/>
    <property type="molecule type" value="Genomic_DNA"/>
</dbReference>
<gene>
    <name evidence="3" type="ORF">K493DRAFT_341370</name>
</gene>
<evidence type="ECO:0000313" key="4">
    <source>
        <dbReference type="Proteomes" id="UP000193498"/>
    </source>
</evidence>
<dbReference type="AlphaFoldDB" id="A0A1Y1XS38"/>
<dbReference type="InterPro" id="IPR039869">
    <property type="entry name" value="UBTD1/2"/>
</dbReference>
<dbReference type="PROSITE" id="PS50053">
    <property type="entry name" value="UBIQUITIN_2"/>
    <property type="match status" value="1"/>
</dbReference>
<accession>A0A1Y1XS38</accession>
<dbReference type="InterPro" id="IPR000626">
    <property type="entry name" value="Ubiquitin-like_dom"/>
</dbReference>
<dbReference type="PANTHER" id="PTHR13609">
    <property type="entry name" value="UBIQUITIN DOMAIN CONTAINING 1 PROTEIN-RELATED"/>
    <property type="match status" value="1"/>
</dbReference>